<accession>A0ABQ9IA25</accession>
<dbReference type="Gene3D" id="3.30.420.10">
    <property type="entry name" value="Ribonuclease H-like superfamily/Ribonuclease H"/>
    <property type="match status" value="1"/>
</dbReference>
<feature type="compositionally biased region" description="Basic and acidic residues" evidence="1">
    <location>
        <begin position="11"/>
        <end position="22"/>
    </location>
</feature>
<dbReference type="PANTHER" id="PTHR33939">
    <property type="entry name" value="PROTEIN CBG22215"/>
    <property type="match status" value="1"/>
</dbReference>
<keyword evidence="3" id="KW-1185">Reference proteome</keyword>
<name>A0ABQ9IA25_9NEOP</name>
<evidence type="ECO:0000313" key="2">
    <source>
        <dbReference type="EMBL" id="KAJ8893139.1"/>
    </source>
</evidence>
<evidence type="ECO:0000313" key="3">
    <source>
        <dbReference type="Proteomes" id="UP001159363"/>
    </source>
</evidence>
<dbReference type="InterPro" id="IPR036397">
    <property type="entry name" value="RNaseH_sf"/>
</dbReference>
<gene>
    <name evidence="2" type="ORF">PR048_005722</name>
</gene>
<evidence type="ECO:0000256" key="1">
    <source>
        <dbReference type="SAM" id="MobiDB-lite"/>
    </source>
</evidence>
<proteinExistence type="predicted"/>
<sequence length="726" mass="81975">MENETCGRASEPSEKNEKESEAPRISGNRSAEARRSFGVFGKHVAGILDVFCLLRITCRMKLFGEVCGNVKVIIIVFNTITVFMKSAEVAEFAADSDLQDEGACEAQESPVTECTSVRKRSASSFDNLATDFSPERTTGWLLESRRYTCHGENTAHWCRSLRVALILRFASDPNDHSSDFQRSLLSPTREIKHINQVNEHGSVVDSLTGGLRLVPRFGHYDCRFTTASRHNSRRILVASLLKAVYTGCTVFPVQYFFELHVTNMKGKQVARQFRVSVSWCKHVVRLNQPLLVKPRSWPILPHQHRTCASTDVTAGQSEGIHSAVRLDTSFKSKRQKNKQEEAAFLKLNELEVTSFNAGRLRHRTRQYKSGERALVHPQIHDTVGVLYGDGERYRQGRFKSGEEATEEEGAQTARSTGVSPATVYRVISQYKSTHTLKSPKKEKQLRKFTESVDGFNRKAIRRKVHGFYFRNERPTVDKVLAVVNDDPDLPAFRRTTFYHLLKELHFKYVRRHTRNSVWVDATIASSIQAFLSGLSIGNKGPSGKGKCLIITPIGSKLGFVEGGLWVFEFKRTGDYHEGCVLISLRKATANGKNVDFDDGILAKELLNIVNQHKFAYNAYAVDEMARDAGKYVLRIPPYYCELNPIELGLGRIKGFVAEKNRSYKLSDIKVLLEEAIQAVTPDVWNKCVCHVVEKVESEMWKLDSIIDEKEDTFIINLNDDSSSSSD</sequence>
<comment type="caution">
    <text evidence="2">The sequence shown here is derived from an EMBL/GenBank/DDBJ whole genome shotgun (WGS) entry which is preliminary data.</text>
</comment>
<protein>
    <recommendedName>
        <fullName evidence="4">Tc1-like transposase DDE domain-containing protein</fullName>
    </recommendedName>
</protein>
<dbReference type="EMBL" id="JARBHB010000002">
    <property type="protein sequence ID" value="KAJ8893139.1"/>
    <property type="molecule type" value="Genomic_DNA"/>
</dbReference>
<dbReference type="PANTHER" id="PTHR33939:SF1">
    <property type="entry name" value="DUF4371 DOMAIN-CONTAINING PROTEIN"/>
    <property type="match status" value="1"/>
</dbReference>
<organism evidence="2 3">
    <name type="scientific">Dryococelus australis</name>
    <dbReference type="NCBI Taxonomy" id="614101"/>
    <lineage>
        <taxon>Eukaryota</taxon>
        <taxon>Metazoa</taxon>
        <taxon>Ecdysozoa</taxon>
        <taxon>Arthropoda</taxon>
        <taxon>Hexapoda</taxon>
        <taxon>Insecta</taxon>
        <taxon>Pterygota</taxon>
        <taxon>Neoptera</taxon>
        <taxon>Polyneoptera</taxon>
        <taxon>Phasmatodea</taxon>
        <taxon>Verophasmatodea</taxon>
        <taxon>Anareolatae</taxon>
        <taxon>Phasmatidae</taxon>
        <taxon>Eurycanthinae</taxon>
        <taxon>Dryococelus</taxon>
    </lineage>
</organism>
<reference evidence="2 3" key="1">
    <citation type="submission" date="2023-02" db="EMBL/GenBank/DDBJ databases">
        <title>LHISI_Scaffold_Assembly.</title>
        <authorList>
            <person name="Stuart O.P."/>
            <person name="Cleave R."/>
            <person name="Magrath M.J.L."/>
            <person name="Mikheyev A.S."/>
        </authorList>
    </citation>
    <scope>NUCLEOTIDE SEQUENCE [LARGE SCALE GENOMIC DNA]</scope>
    <source>
        <strain evidence="2">Daus_M_001</strain>
        <tissue evidence="2">Leg muscle</tissue>
    </source>
</reference>
<evidence type="ECO:0008006" key="4">
    <source>
        <dbReference type="Google" id="ProtNLM"/>
    </source>
</evidence>
<dbReference type="Proteomes" id="UP001159363">
    <property type="component" value="Chromosome 2"/>
</dbReference>
<feature type="region of interest" description="Disordered" evidence="1">
    <location>
        <begin position="1"/>
        <end position="29"/>
    </location>
</feature>